<evidence type="ECO:0000256" key="1">
    <source>
        <dbReference type="SAM" id="MobiDB-lite"/>
    </source>
</evidence>
<evidence type="ECO:0000313" key="3">
    <source>
        <dbReference type="Proteomes" id="UP000254492"/>
    </source>
</evidence>
<dbReference type="Proteomes" id="UP000254492">
    <property type="component" value="Unassembled WGS sequence"/>
</dbReference>
<dbReference type="InterPro" id="IPR007499">
    <property type="entry name" value="ERF_bacteria_virus"/>
</dbReference>
<feature type="region of interest" description="Disordered" evidence="1">
    <location>
        <begin position="129"/>
        <end position="152"/>
    </location>
</feature>
<dbReference type="RefSeq" id="WP_115470265.1">
    <property type="nucleotide sequence ID" value="NZ_BJEC01000030.1"/>
</dbReference>
<dbReference type="EMBL" id="QRAY01000001">
    <property type="protein sequence ID" value="RDS60441.1"/>
    <property type="molecule type" value="Genomic_DNA"/>
</dbReference>
<keyword evidence="3" id="KW-1185">Reference proteome</keyword>
<evidence type="ECO:0000313" key="2">
    <source>
        <dbReference type="EMBL" id="RDS60441.1"/>
    </source>
</evidence>
<accession>A0ABX9I6U5</accession>
<organism evidence="2 3">
    <name type="scientific">Weissella thailandensis</name>
    <dbReference type="NCBI Taxonomy" id="89061"/>
    <lineage>
        <taxon>Bacteria</taxon>
        <taxon>Bacillati</taxon>
        <taxon>Bacillota</taxon>
        <taxon>Bacilli</taxon>
        <taxon>Lactobacillales</taxon>
        <taxon>Lactobacillaceae</taxon>
        <taxon>Weissella</taxon>
    </lineage>
</organism>
<gene>
    <name evidence="2" type="ORF">DWV05_00625</name>
</gene>
<dbReference type="Pfam" id="PF04404">
    <property type="entry name" value="ERF"/>
    <property type="match status" value="1"/>
</dbReference>
<feature type="compositionally biased region" description="Low complexity" evidence="1">
    <location>
        <begin position="134"/>
        <end position="149"/>
    </location>
</feature>
<reference evidence="2 3" key="1">
    <citation type="submission" date="2018-07" db="EMBL/GenBank/DDBJ databases">
        <title>Genome-based reclassification of Weissella jogaejeotgali as Weissella thailandensis.</title>
        <authorList>
            <person name="Chun J."/>
            <person name="Kim B.-Y."/>
            <person name="Kwak M.-J."/>
        </authorList>
    </citation>
    <scope>NUCLEOTIDE SEQUENCE [LARGE SCALE GENOMIC DNA]</scope>
    <source>
        <strain evidence="2 3">KCTC 3751</strain>
    </source>
</reference>
<name>A0ABX9I6U5_9LACO</name>
<protein>
    <recommendedName>
        <fullName evidence="4">Single-stranded DNA-binding protein</fullName>
    </recommendedName>
</protein>
<sequence>MTENTVAEYNNLIEALCAIQDAVEQPKKDASNPMFKSKYVPLEAVEAAVLNAKKKVHAKVFINYELKDGVMWVIMEGYGDKREYQGAPVADNLGNRGTNAAQAEGSAETYAKRYSLSMAFMISSEVDDDGNAVQNKQNTNQSQNKPKNQLNSTFGGVAKAFREKNQLAEDAMYQAISQQFGANINNFYAFNKLNDQQKEAVINWLKQGVN</sequence>
<evidence type="ECO:0008006" key="4">
    <source>
        <dbReference type="Google" id="ProtNLM"/>
    </source>
</evidence>
<proteinExistence type="predicted"/>
<comment type="caution">
    <text evidence="2">The sequence shown here is derived from an EMBL/GenBank/DDBJ whole genome shotgun (WGS) entry which is preliminary data.</text>
</comment>